<keyword evidence="2" id="KW-0812">Transmembrane</keyword>
<feature type="transmembrane region" description="Helical" evidence="2">
    <location>
        <begin position="41"/>
        <end position="69"/>
    </location>
</feature>
<accession>U6M4J6</accession>
<feature type="transmembrane region" description="Helical" evidence="2">
    <location>
        <begin position="377"/>
        <end position="400"/>
    </location>
</feature>
<evidence type="ECO:0000313" key="3">
    <source>
        <dbReference type="EMBL" id="CDJ57374.1"/>
    </source>
</evidence>
<keyword evidence="2" id="KW-0472">Membrane</keyword>
<feature type="transmembrane region" description="Helical" evidence="2">
    <location>
        <begin position="6"/>
        <end position="34"/>
    </location>
</feature>
<evidence type="ECO:0000256" key="1">
    <source>
        <dbReference type="SAM" id="MobiDB-lite"/>
    </source>
</evidence>
<dbReference type="OMA" id="DWGLFCG"/>
<organism evidence="3 4">
    <name type="scientific">Eimeria maxima</name>
    <name type="common">Coccidian parasite</name>
    <dbReference type="NCBI Taxonomy" id="5804"/>
    <lineage>
        <taxon>Eukaryota</taxon>
        <taxon>Sar</taxon>
        <taxon>Alveolata</taxon>
        <taxon>Apicomplexa</taxon>
        <taxon>Conoidasida</taxon>
        <taxon>Coccidia</taxon>
        <taxon>Eucoccidiorida</taxon>
        <taxon>Eimeriorina</taxon>
        <taxon>Eimeriidae</taxon>
        <taxon>Eimeria</taxon>
    </lineage>
</organism>
<name>U6M4J6_EIMMA</name>
<evidence type="ECO:0000256" key="2">
    <source>
        <dbReference type="SAM" id="Phobius"/>
    </source>
</evidence>
<protein>
    <submittedName>
        <fullName evidence="3">Uncharacterized protein</fullName>
    </submittedName>
</protein>
<gene>
    <name evidence="3" type="ORF">EMWEY_00000830</name>
</gene>
<reference evidence="3" key="1">
    <citation type="submission" date="2013-10" db="EMBL/GenBank/DDBJ databases">
        <title>Genomic analysis of the causative agents of coccidiosis in chickens.</title>
        <authorList>
            <person name="Reid A.J."/>
            <person name="Blake D."/>
            <person name="Billington K."/>
            <person name="Browne H."/>
            <person name="Dunn M."/>
            <person name="Hung S."/>
            <person name="Kawahara F."/>
            <person name="Miranda-Saavedra D."/>
            <person name="Mourier T."/>
            <person name="Nagra H."/>
            <person name="Otto T.D."/>
            <person name="Rawlings N."/>
            <person name="Sanchez A."/>
            <person name="Sanders M."/>
            <person name="Subramaniam C."/>
            <person name="Tay Y."/>
            <person name="Dear P."/>
            <person name="Doerig C."/>
            <person name="Gruber A."/>
            <person name="Parkinson J."/>
            <person name="Shirley M."/>
            <person name="Wan K.L."/>
            <person name="Berriman M."/>
            <person name="Tomley F."/>
            <person name="Pain A."/>
        </authorList>
    </citation>
    <scope>NUCLEOTIDE SEQUENCE [LARGE SCALE GENOMIC DNA]</scope>
    <source>
        <strain evidence="3">Weybridge</strain>
    </source>
</reference>
<dbReference type="RefSeq" id="XP_013334024.1">
    <property type="nucleotide sequence ID" value="XM_013478570.1"/>
</dbReference>
<sequence length="419" mass="45412">MGVSCIFFMSTGGLVLGIIYCTAGCALGFVPFALYKTQERFWGIVSIISIVSLMLLLIASFGYCVWLLLQTSRAQKEMNSVDGSPLVVPLLGMYAQKAGFVSVRRLQETKVSKGLGVIPLFDGRTMGSRGTSGKQALRALTGAGDEEPVSTTSTSVSSRLLEDSANIEARQTTSGEPIKESANSEAAVQHTESGHVGNSWESTSGEALKMPVSGKTMSALVSTAKKKADKLLVGGDSSFYPAVLRQSWESRQNIFVSKGDLECLIDMNYDSGILPQSEALLRALLDWGLFCGYTRYSIAVLRKWPISCSTDCNFDKLNFSRYRNNAEKTDKQAKEFLEALDSMAPAQAEACTFLATVTTCRISQQNLDSVATTTMCIAIVVSLAIFCAAIKCLADCVKFIKNDNKRMQRLASNPPFRPG</sequence>
<dbReference type="AlphaFoldDB" id="U6M4J6"/>
<dbReference type="GeneID" id="25334069"/>
<evidence type="ECO:0000313" key="4">
    <source>
        <dbReference type="Proteomes" id="UP000030763"/>
    </source>
</evidence>
<feature type="compositionally biased region" description="Polar residues" evidence="1">
    <location>
        <begin position="169"/>
        <end position="186"/>
    </location>
</feature>
<dbReference type="OrthoDB" id="345900at2759"/>
<feature type="region of interest" description="Disordered" evidence="1">
    <location>
        <begin position="140"/>
        <end position="204"/>
    </location>
</feature>
<keyword evidence="4" id="KW-1185">Reference proteome</keyword>
<dbReference type="VEuPathDB" id="ToxoDB:EMWEY_00000830"/>
<keyword evidence="2" id="KW-1133">Transmembrane helix</keyword>
<dbReference type="EMBL" id="HG719268">
    <property type="protein sequence ID" value="CDJ57374.1"/>
    <property type="molecule type" value="Genomic_DNA"/>
</dbReference>
<feature type="compositionally biased region" description="Low complexity" evidence="1">
    <location>
        <begin position="149"/>
        <end position="158"/>
    </location>
</feature>
<proteinExistence type="predicted"/>
<reference evidence="3" key="2">
    <citation type="submission" date="2013-10" db="EMBL/GenBank/DDBJ databases">
        <authorList>
            <person name="Aslett M."/>
        </authorList>
    </citation>
    <scope>NUCLEOTIDE SEQUENCE [LARGE SCALE GENOMIC DNA]</scope>
    <source>
        <strain evidence="3">Weybridge</strain>
    </source>
</reference>
<dbReference type="Proteomes" id="UP000030763">
    <property type="component" value="Unassembled WGS sequence"/>
</dbReference>